<feature type="domain" description="FlgD/Vpr Ig-like" evidence="1">
    <location>
        <begin position="611"/>
        <end position="680"/>
    </location>
</feature>
<name>A0ABV5QH55_9ACTN</name>
<keyword evidence="3" id="KW-1185">Reference proteome</keyword>
<evidence type="ECO:0000313" key="2">
    <source>
        <dbReference type="EMBL" id="MFB9552821.1"/>
    </source>
</evidence>
<dbReference type="Pfam" id="PF13860">
    <property type="entry name" value="FlgD_ig"/>
    <property type="match status" value="1"/>
</dbReference>
<evidence type="ECO:0000313" key="3">
    <source>
        <dbReference type="Proteomes" id="UP001589716"/>
    </source>
</evidence>
<dbReference type="RefSeq" id="WP_345486682.1">
    <property type="nucleotide sequence ID" value="NZ_BAAAWU010000001.1"/>
</dbReference>
<protein>
    <submittedName>
        <fullName evidence="2">FlgD immunoglobulin-like domain containing protein</fullName>
    </submittedName>
</protein>
<organism evidence="2 3">
    <name type="scientific">Streptomyces roseoviridis</name>
    <dbReference type="NCBI Taxonomy" id="67361"/>
    <lineage>
        <taxon>Bacteria</taxon>
        <taxon>Bacillati</taxon>
        <taxon>Actinomycetota</taxon>
        <taxon>Actinomycetes</taxon>
        <taxon>Kitasatosporales</taxon>
        <taxon>Streptomycetaceae</taxon>
        <taxon>Streptomyces</taxon>
    </lineage>
</organism>
<gene>
    <name evidence="2" type="ORF">ACFFTP_01250</name>
</gene>
<dbReference type="InterPro" id="IPR025965">
    <property type="entry name" value="FlgD/Vpr_Ig-like"/>
</dbReference>
<dbReference type="EMBL" id="JBHMCT010000003">
    <property type="protein sequence ID" value="MFB9552821.1"/>
    <property type="molecule type" value="Genomic_DNA"/>
</dbReference>
<dbReference type="Proteomes" id="UP001589716">
    <property type="component" value="Unassembled WGS sequence"/>
</dbReference>
<accession>A0ABV5QH55</accession>
<dbReference type="Gene3D" id="2.60.40.4070">
    <property type="match status" value="1"/>
</dbReference>
<comment type="caution">
    <text evidence="2">The sequence shown here is derived from an EMBL/GenBank/DDBJ whole genome shotgun (WGS) entry which is preliminary data.</text>
</comment>
<proteinExistence type="predicted"/>
<evidence type="ECO:0000259" key="1">
    <source>
        <dbReference type="Pfam" id="PF13860"/>
    </source>
</evidence>
<reference evidence="2 3" key="1">
    <citation type="submission" date="2024-09" db="EMBL/GenBank/DDBJ databases">
        <authorList>
            <person name="Sun Q."/>
            <person name="Mori K."/>
        </authorList>
    </citation>
    <scope>NUCLEOTIDE SEQUENCE [LARGE SCALE GENOMIC DNA]</scope>
    <source>
        <strain evidence="2 3">JCM 4414</strain>
    </source>
</reference>
<sequence>MGVGIAYAAEDDVPAELVIPADAKADPYAWAVRPGTTGFLQGGRSGDYAWYSYADGTSVPVDDAGAVLFATDTDTVARWYGPQNKVVLQNGGGGSEETVPLNADRSVVGIAGRTVIAVNGNRTQLHLVALDNGSAVERTVTGLPAGATKIELGGRTSYGFLASYEVNGTRSHGWVDLAGAALKPVADLADRRTAVRHGDVLLHVTSGGKLRVWDLKGDWTAPVRETDWAGTDTPVALHGDRILSVTAAAADGTRTLHSRAFAGGDQKVVLDGLVEAPLAAASDLLVAQRTDNADRPVYRIAPGADGEFAATKVATVMGESAQPIRISAAQGVLRTVDHMPSGEYRLRSVEMKAGGPLVAGDRVDHGTDTRFGTSWEVPTGDGRVVRQTGTGLSVLADGASVPGTTLAAGSVAGDLEASGRYASYRLTTGERRVFDLDAKQAVLTRNLGTGPTALSGSTLWTTTGTAGALAAIDVRTGATTRTVTAADCVIKDVQSVGADLYWKCDAKSGVHNTATKANTALPGHSQALLGDGYVTHEKDELLYVTPLRGTGQTREIGRPADGMRETGWNVDRFGGHTVFADNFGGLHVVPSGVPASPVSVLDSDLSSDVLDVEGGDAWTGKWWLSKPAASWTLTVKNPAGTVVRTYGGHQTRGAVKVAWDGNDANGTPVADGRYTWELSAPPADGAGDALRTTGAVFVTHGGISTFKPVPPARVLSTVSGIGAAKAKVGPRGTVTFQVTGRGGVAPTGVSAVVLNVTATNATSGTYVSVYPYGQPRPESSNLNVAAGRNVPNHVTVPVGKDGKVTLYNHAGSVDLLADVAGYYTLAGDGNRFKAVTPSRVLSTVAGTGVPKAKVGAARTVSVQIAGRGGVPSTGVTAVVMNVTATNPTSASYVSVYPYGTPRPTSSNLNVVKGQTVANLVTVPVRDGKVTLYNHGGTIDLIGDVAGYFTNVAGQGDRFKPLTPTRLFDSRWEGSGGPLLGGRVGTLGVVGYADIPETGVSTMMFNVTGTNATSGTWIAVHPWLETTPTISNLNLVPRATVANQVVVGVSHEGTVDFFNRFGSVDIIVDAFGYYTK</sequence>